<evidence type="ECO:0000313" key="2">
    <source>
        <dbReference type="EMBL" id="MFB9327112.1"/>
    </source>
</evidence>
<proteinExistence type="predicted"/>
<keyword evidence="1" id="KW-0472">Membrane</keyword>
<reference evidence="2 3" key="1">
    <citation type="submission" date="2024-09" db="EMBL/GenBank/DDBJ databases">
        <authorList>
            <person name="Sun Q."/>
            <person name="Mori K."/>
        </authorList>
    </citation>
    <scope>NUCLEOTIDE SEQUENCE [LARGE SCALE GENOMIC DNA]</scope>
    <source>
        <strain evidence="2 3">TISTR 2452</strain>
    </source>
</reference>
<keyword evidence="3" id="KW-1185">Reference proteome</keyword>
<sequence>MNQKSVLTSALYLLWSAALIALLFWASHLEKQAIDKFQSVGEYQAFFWSERAIYFGIGVLISLLFLKRGGVRVNGHLLLFAFVPLSLASLLTPINTLTPNALVIPISSLVCGLLLVPLAQKNGST</sequence>
<dbReference type="RefSeq" id="WP_377495082.1">
    <property type="nucleotide sequence ID" value="NZ_JBHMDO010000023.1"/>
</dbReference>
<feature type="transmembrane region" description="Helical" evidence="1">
    <location>
        <begin position="77"/>
        <end position="95"/>
    </location>
</feature>
<dbReference type="Proteomes" id="UP001589747">
    <property type="component" value="Unassembled WGS sequence"/>
</dbReference>
<feature type="transmembrane region" description="Helical" evidence="1">
    <location>
        <begin position="101"/>
        <end position="119"/>
    </location>
</feature>
<evidence type="ECO:0000256" key="1">
    <source>
        <dbReference type="SAM" id="Phobius"/>
    </source>
</evidence>
<comment type="caution">
    <text evidence="2">The sequence shown here is derived from an EMBL/GenBank/DDBJ whole genome shotgun (WGS) entry which is preliminary data.</text>
</comment>
<dbReference type="EMBL" id="JBHMDO010000023">
    <property type="protein sequence ID" value="MFB9327112.1"/>
    <property type="molecule type" value="Genomic_DNA"/>
</dbReference>
<organism evidence="2 3">
    <name type="scientific">Paenibacillus aurantiacus</name>
    <dbReference type="NCBI Taxonomy" id="1936118"/>
    <lineage>
        <taxon>Bacteria</taxon>
        <taxon>Bacillati</taxon>
        <taxon>Bacillota</taxon>
        <taxon>Bacilli</taxon>
        <taxon>Bacillales</taxon>
        <taxon>Paenibacillaceae</taxon>
        <taxon>Paenibacillus</taxon>
    </lineage>
</organism>
<keyword evidence="1" id="KW-1133">Transmembrane helix</keyword>
<evidence type="ECO:0000313" key="3">
    <source>
        <dbReference type="Proteomes" id="UP001589747"/>
    </source>
</evidence>
<feature type="transmembrane region" description="Helical" evidence="1">
    <location>
        <begin position="45"/>
        <end position="65"/>
    </location>
</feature>
<name>A0ABV5KSM6_9BACL</name>
<gene>
    <name evidence="2" type="ORF">ACFFSY_14385</name>
</gene>
<keyword evidence="1" id="KW-0812">Transmembrane</keyword>
<protein>
    <submittedName>
        <fullName evidence="2">Uncharacterized protein</fullName>
    </submittedName>
</protein>
<accession>A0ABV5KSM6</accession>